<evidence type="ECO:0000256" key="5">
    <source>
        <dbReference type="ARBA" id="ARBA00023159"/>
    </source>
</evidence>
<dbReference type="SUPFAM" id="SSF52540">
    <property type="entry name" value="P-loop containing nucleoside triphosphate hydrolases"/>
    <property type="match status" value="1"/>
</dbReference>
<dbReference type="InterPro" id="IPR025662">
    <property type="entry name" value="Sigma_54_int_dom_ATP-bd_1"/>
</dbReference>
<keyword evidence="1" id="KW-0547">Nucleotide-binding</keyword>
<dbReference type="Pfam" id="PF02954">
    <property type="entry name" value="HTH_8"/>
    <property type="match status" value="1"/>
</dbReference>
<accession>A0ABV4U5M3</accession>
<proteinExistence type="predicted"/>
<evidence type="ECO:0000313" key="8">
    <source>
        <dbReference type="EMBL" id="MFA9478046.1"/>
    </source>
</evidence>
<dbReference type="Gene3D" id="1.10.10.60">
    <property type="entry name" value="Homeodomain-like"/>
    <property type="match status" value="1"/>
</dbReference>
<evidence type="ECO:0000256" key="6">
    <source>
        <dbReference type="ARBA" id="ARBA00023163"/>
    </source>
</evidence>
<name>A0ABV4U5M3_9BACT</name>
<evidence type="ECO:0000313" key="9">
    <source>
        <dbReference type="Proteomes" id="UP001575105"/>
    </source>
</evidence>
<keyword evidence="4" id="KW-0238">DNA-binding</keyword>
<dbReference type="InterPro" id="IPR025943">
    <property type="entry name" value="Sigma_54_int_dom_ATP-bd_2"/>
</dbReference>
<keyword evidence="9" id="KW-1185">Reference proteome</keyword>
<evidence type="ECO:0000256" key="4">
    <source>
        <dbReference type="ARBA" id="ARBA00023125"/>
    </source>
</evidence>
<gene>
    <name evidence="8" type="ORF">ACERK3_07020</name>
</gene>
<keyword evidence="5" id="KW-0010">Activator</keyword>
<evidence type="ECO:0000256" key="3">
    <source>
        <dbReference type="ARBA" id="ARBA00023015"/>
    </source>
</evidence>
<dbReference type="InterPro" id="IPR003593">
    <property type="entry name" value="AAA+_ATPase"/>
</dbReference>
<dbReference type="InterPro" id="IPR002197">
    <property type="entry name" value="HTH_Fis"/>
</dbReference>
<dbReference type="InterPro" id="IPR002078">
    <property type="entry name" value="Sigma_54_int"/>
</dbReference>
<dbReference type="Proteomes" id="UP001575105">
    <property type="component" value="Unassembled WGS sequence"/>
</dbReference>
<dbReference type="PANTHER" id="PTHR32071:SF117">
    <property type="entry name" value="PTS-DEPENDENT DIHYDROXYACETONE KINASE OPERON REGULATORY PROTEIN-RELATED"/>
    <property type="match status" value="1"/>
</dbReference>
<evidence type="ECO:0000259" key="7">
    <source>
        <dbReference type="PROSITE" id="PS50045"/>
    </source>
</evidence>
<comment type="caution">
    <text evidence="8">The sequence shown here is derived from an EMBL/GenBank/DDBJ whole genome shotgun (WGS) entry which is preliminary data.</text>
</comment>
<keyword evidence="6" id="KW-0804">Transcription</keyword>
<evidence type="ECO:0000256" key="1">
    <source>
        <dbReference type="ARBA" id="ARBA00022741"/>
    </source>
</evidence>
<dbReference type="InterPro" id="IPR058031">
    <property type="entry name" value="AAA_lid_NorR"/>
</dbReference>
<dbReference type="Gene3D" id="1.10.8.60">
    <property type="match status" value="1"/>
</dbReference>
<dbReference type="PROSITE" id="PS00675">
    <property type="entry name" value="SIGMA54_INTERACT_1"/>
    <property type="match status" value="1"/>
</dbReference>
<dbReference type="InterPro" id="IPR027417">
    <property type="entry name" value="P-loop_NTPase"/>
</dbReference>
<dbReference type="CDD" id="cd00009">
    <property type="entry name" value="AAA"/>
    <property type="match status" value="1"/>
</dbReference>
<dbReference type="Gene3D" id="3.30.450.40">
    <property type="match status" value="1"/>
</dbReference>
<dbReference type="Pfam" id="PF25601">
    <property type="entry name" value="AAA_lid_14"/>
    <property type="match status" value="1"/>
</dbReference>
<dbReference type="Pfam" id="PF00158">
    <property type="entry name" value="Sigma54_activat"/>
    <property type="match status" value="1"/>
</dbReference>
<evidence type="ECO:0000256" key="2">
    <source>
        <dbReference type="ARBA" id="ARBA00022840"/>
    </source>
</evidence>
<dbReference type="SUPFAM" id="SSF46689">
    <property type="entry name" value="Homeodomain-like"/>
    <property type="match status" value="1"/>
</dbReference>
<reference evidence="8 9" key="1">
    <citation type="submission" date="2024-08" db="EMBL/GenBank/DDBJ databases">
        <title>Whole-genome sequencing of halo(alkali)philic microorganisms from hypersaline lakes.</title>
        <authorList>
            <person name="Sorokin D.Y."/>
            <person name="Merkel A.Y."/>
            <person name="Messina E."/>
            <person name="Yakimov M."/>
        </authorList>
    </citation>
    <scope>NUCLEOTIDE SEQUENCE [LARGE SCALE GENOMIC DNA]</scope>
    <source>
        <strain evidence="8 9">AB-hyl4</strain>
    </source>
</reference>
<keyword evidence="2" id="KW-0067">ATP-binding</keyword>
<sequence length="514" mass="57080">MDQFRTLLLDVWREACRHIEIERSTETIARILPHRLPVDRLVVFAFDFTQGLAIPRADSLTIPQDVAPPRTLRSPDRRLLEAWCRRHEVILHRLGDQQHDVLRLLAGSPLDGSWLAAPLTSEHGYAGALLLRAHPPAEFEPEHARMVELLIEPFSVALENDHRLHELDALREAAEADKRSALSRLGREDLVDTIVGDDGGLKAVMERAALVARSDLPVLILGETGSGKEVIARAIHEQCPRAKGPFIRVNCGAIPPELIDSELFGHEKGAFTGATASRRGWFERADEGTLLLDEIGELTPAAQVRLLRVLQEGTFERVGAERPIHVNVRIIAATHRDLPAMVQAGQFREDLWYRVAGFPIVLPPLRERKQDIPALATHFAERAARRFGLRTQSPTSTDLSLLTNYDWPGNIRELASVIDRAAILGDGHRLAIAQALGGVTSPDATRPSQTLNPTAQRNTLATLDEATRQHIEATLAATHGRIEGERGAAKLLDINPHTLRARMRKLGVDWAKYR</sequence>
<dbReference type="SMART" id="SM00382">
    <property type="entry name" value="AAA"/>
    <property type="match status" value="1"/>
</dbReference>
<organism evidence="8 9">
    <name type="scientific">Natronomicrosphaera hydrolytica</name>
    <dbReference type="NCBI Taxonomy" id="3242702"/>
    <lineage>
        <taxon>Bacteria</taxon>
        <taxon>Pseudomonadati</taxon>
        <taxon>Planctomycetota</taxon>
        <taxon>Phycisphaerae</taxon>
        <taxon>Phycisphaerales</taxon>
        <taxon>Phycisphaeraceae</taxon>
        <taxon>Natronomicrosphaera</taxon>
    </lineage>
</organism>
<dbReference type="EMBL" id="JBGUBD010000004">
    <property type="protein sequence ID" value="MFA9478046.1"/>
    <property type="molecule type" value="Genomic_DNA"/>
</dbReference>
<dbReference type="RefSeq" id="WP_425344975.1">
    <property type="nucleotide sequence ID" value="NZ_JBGUBD010000004.1"/>
</dbReference>
<keyword evidence="3" id="KW-0805">Transcription regulation</keyword>
<dbReference type="PROSITE" id="PS50045">
    <property type="entry name" value="SIGMA54_INTERACT_4"/>
    <property type="match status" value="1"/>
</dbReference>
<dbReference type="InterPro" id="IPR009057">
    <property type="entry name" value="Homeodomain-like_sf"/>
</dbReference>
<dbReference type="InterPro" id="IPR029016">
    <property type="entry name" value="GAF-like_dom_sf"/>
</dbReference>
<feature type="domain" description="Sigma-54 factor interaction" evidence="7">
    <location>
        <begin position="194"/>
        <end position="423"/>
    </location>
</feature>
<dbReference type="SUPFAM" id="SSF55781">
    <property type="entry name" value="GAF domain-like"/>
    <property type="match status" value="1"/>
</dbReference>
<dbReference type="Gene3D" id="3.40.50.300">
    <property type="entry name" value="P-loop containing nucleotide triphosphate hydrolases"/>
    <property type="match status" value="1"/>
</dbReference>
<dbReference type="PROSITE" id="PS00676">
    <property type="entry name" value="SIGMA54_INTERACT_2"/>
    <property type="match status" value="1"/>
</dbReference>
<dbReference type="PANTHER" id="PTHR32071">
    <property type="entry name" value="TRANSCRIPTIONAL REGULATORY PROTEIN"/>
    <property type="match status" value="1"/>
</dbReference>
<protein>
    <submittedName>
        <fullName evidence="8">Sigma-54 interaction domain-containing protein</fullName>
    </submittedName>
</protein>